<dbReference type="InParanoid" id="A0A3M0CPX7"/>
<proteinExistence type="predicted"/>
<evidence type="ECO:0008006" key="4">
    <source>
        <dbReference type="Google" id="ProtNLM"/>
    </source>
</evidence>
<keyword evidence="1" id="KW-0732">Signal</keyword>
<comment type="caution">
    <text evidence="2">The sequence shown here is derived from an EMBL/GenBank/DDBJ whole genome shotgun (WGS) entry which is preliminary data.</text>
</comment>
<reference evidence="2 3" key="1">
    <citation type="submission" date="2018-10" db="EMBL/GenBank/DDBJ databases">
        <title>Genomic Encyclopedia of Archaeal and Bacterial Type Strains, Phase II (KMG-II): from individual species to whole genera.</title>
        <authorList>
            <person name="Goeker M."/>
        </authorList>
    </citation>
    <scope>NUCLEOTIDE SEQUENCE [LARGE SCALE GENOMIC DNA]</scope>
    <source>
        <strain evidence="2 3">DSM 25217</strain>
    </source>
</reference>
<protein>
    <recommendedName>
        <fullName evidence="4">DUF4347 domain-containing protein</fullName>
    </recommendedName>
</protein>
<gene>
    <name evidence="2" type="ORF">BXY39_1467</name>
</gene>
<feature type="signal peptide" evidence="1">
    <location>
        <begin position="1"/>
        <end position="22"/>
    </location>
</feature>
<name>A0A3M0CPX7_9PROT</name>
<dbReference type="EMBL" id="REFR01000010">
    <property type="protein sequence ID" value="RMB08826.1"/>
    <property type="molecule type" value="Genomic_DNA"/>
</dbReference>
<keyword evidence="3" id="KW-1185">Reference proteome</keyword>
<evidence type="ECO:0000313" key="3">
    <source>
        <dbReference type="Proteomes" id="UP000271227"/>
    </source>
</evidence>
<accession>A0A3M0CPX7</accession>
<evidence type="ECO:0000256" key="1">
    <source>
        <dbReference type="SAM" id="SignalP"/>
    </source>
</evidence>
<dbReference type="AlphaFoldDB" id="A0A3M0CPX7"/>
<organism evidence="2 3">
    <name type="scientific">Eilatimonas milleporae</name>
    <dbReference type="NCBI Taxonomy" id="911205"/>
    <lineage>
        <taxon>Bacteria</taxon>
        <taxon>Pseudomonadati</taxon>
        <taxon>Pseudomonadota</taxon>
        <taxon>Alphaproteobacteria</taxon>
        <taxon>Kordiimonadales</taxon>
        <taxon>Kordiimonadaceae</taxon>
        <taxon>Eilatimonas</taxon>
    </lineage>
</organism>
<evidence type="ECO:0000313" key="2">
    <source>
        <dbReference type="EMBL" id="RMB08826.1"/>
    </source>
</evidence>
<dbReference type="Proteomes" id="UP000271227">
    <property type="component" value="Unassembled WGS sequence"/>
</dbReference>
<sequence length="276" mass="28701">MKPWIGALFGLVVGLVTLPSHADNAILMTKTVCDNQENTFTYDWNMKNTADLKLFYLSGTSVADAVITPIGHADAFDGFDDVKVSAHGNAGVIAGIAADTFADIFQNLHASTPDTVEFYACKAAQGAAGGGNSVQKALSLKYPGASAGETAVGRLAAGGLNCSLTGKAAAGDPDITKIEDATYKTGASKAAGFDAAVAALVTGWTTDLFPGSAKTFKNYCIDEVMTDPAANLQNFLNQTITKYGTDYLALINLRYAGTDLYECGNNAGLPNPCVNQ</sequence>
<feature type="chain" id="PRO_5018168483" description="DUF4347 domain-containing protein" evidence="1">
    <location>
        <begin position="23"/>
        <end position="276"/>
    </location>
</feature>